<name>A0A835SZ21_CHLIN</name>
<dbReference type="Proteomes" id="UP000650467">
    <property type="component" value="Unassembled WGS sequence"/>
</dbReference>
<evidence type="ECO:0000256" key="1">
    <source>
        <dbReference type="ARBA" id="ARBA00006547"/>
    </source>
</evidence>
<dbReference type="InterPro" id="IPR001447">
    <property type="entry name" value="Arylamine_N-AcTrfase"/>
</dbReference>
<reference evidence="3" key="1">
    <citation type="journal article" date="2020" name="bioRxiv">
        <title>Comparative genomics of Chlamydomonas.</title>
        <authorList>
            <person name="Craig R.J."/>
            <person name="Hasan A.R."/>
            <person name="Ness R.W."/>
            <person name="Keightley P.D."/>
        </authorList>
    </citation>
    <scope>NUCLEOTIDE SEQUENCE</scope>
    <source>
        <strain evidence="3">SAG 7.73</strain>
    </source>
</reference>
<dbReference type="Pfam" id="PF00797">
    <property type="entry name" value="Acetyltransf_2"/>
    <property type="match status" value="1"/>
</dbReference>
<comment type="similarity">
    <text evidence="1">Belongs to the arylamine N-acetyltransferase family.</text>
</comment>
<accession>A0A835SZ21</accession>
<proteinExistence type="inferred from homology"/>
<feature type="compositionally biased region" description="Low complexity" evidence="2">
    <location>
        <begin position="37"/>
        <end position="50"/>
    </location>
</feature>
<dbReference type="OrthoDB" id="10260017at2759"/>
<organism evidence="3 4">
    <name type="scientific">Chlamydomonas incerta</name>
    <dbReference type="NCBI Taxonomy" id="51695"/>
    <lineage>
        <taxon>Eukaryota</taxon>
        <taxon>Viridiplantae</taxon>
        <taxon>Chlorophyta</taxon>
        <taxon>core chlorophytes</taxon>
        <taxon>Chlorophyceae</taxon>
        <taxon>CS clade</taxon>
        <taxon>Chlamydomonadales</taxon>
        <taxon>Chlamydomonadaceae</taxon>
        <taxon>Chlamydomonas</taxon>
    </lineage>
</organism>
<dbReference type="Gene3D" id="3.30.2140.20">
    <property type="match status" value="1"/>
</dbReference>
<dbReference type="EMBL" id="JAEHOC010000026">
    <property type="protein sequence ID" value="KAG2430849.1"/>
    <property type="molecule type" value="Genomic_DNA"/>
</dbReference>
<feature type="compositionally biased region" description="Pro residues" evidence="2">
    <location>
        <begin position="1"/>
        <end position="16"/>
    </location>
</feature>
<evidence type="ECO:0000256" key="2">
    <source>
        <dbReference type="SAM" id="MobiDB-lite"/>
    </source>
</evidence>
<feature type="region of interest" description="Disordered" evidence="2">
    <location>
        <begin position="1"/>
        <end position="20"/>
    </location>
</feature>
<keyword evidence="4" id="KW-1185">Reference proteome</keyword>
<dbReference type="GO" id="GO:0016407">
    <property type="term" value="F:acetyltransferase activity"/>
    <property type="evidence" value="ECO:0007669"/>
    <property type="project" value="InterPro"/>
</dbReference>
<feature type="region of interest" description="Disordered" evidence="2">
    <location>
        <begin position="210"/>
        <end position="231"/>
    </location>
</feature>
<dbReference type="InterPro" id="IPR053710">
    <property type="entry name" value="Arylamine_NAT_domain_sf"/>
</dbReference>
<gene>
    <name evidence="3" type="ORF">HXX76_009823</name>
</gene>
<comment type="caution">
    <text evidence="3">The sequence shown here is derived from an EMBL/GenBank/DDBJ whole genome shotgun (WGS) entry which is preliminary data.</text>
</comment>
<dbReference type="InterPro" id="IPR038765">
    <property type="entry name" value="Papain-like_cys_pep_sf"/>
</dbReference>
<dbReference type="AlphaFoldDB" id="A0A835SZ21"/>
<dbReference type="SUPFAM" id="SSF54001">
    <property type="entry name" value="Cysteine proteinases"/>
    <property type="match status" value="1"/>
</dbReference>
<sequence>MGGEVWPPPPRPPVWTPPNSHATLLVTLPTSPGGGASEAAVAAPAGSQQAAGGGGGGGGERYVLDMGYPLRPLQPLRLAAGAEQWQADGRGYRLEWDEEGARGAWSVYMCLQGKWLRQHRFWPDAPRAAADFAGPAAGLTAAPESPWVRGFICGMCRGDGAHVSLAYGVWAGSEVPEGHAKYVVRKQQVEQPQQEQQVQGEAGAEAVAVPPQIGSNDSSSSSAQGAGTAAGTRAPVVHTEVLLPLHSEEVARLLREVFLTTYQLQQQPPPPAGATAATAQAAVAVVEAGAGAPTAAGKGGLAPSP</sequence>
<protein>
    <submittedName>
        <fullName evidence="3">Uncharacterized protein</fullName>
    </submittedName>
</protein>
<feature type="region of interest" description="Disordered" evidence="2">
    <location>
        <begin position="29"/>
        <end position="57"/>
    </location>
</feature>
<evidence type="ECO:0000313" key="4">
    <source>
        <dbReference type="Proteomes" id="UP000650467"/>
    </source>
</evidence>
<evidence type="ECO:0000313" key="3">
    <source>
        <dbReference type="EMBL" id="KAG2430849.1"/>
    </source>
</evidence>